<keyword evidence="4" id="KW-1185">Reference proteome</keyword>
<organism evidence="3 4">
    <name type="scientific">Rhodococcus antarcticus</name>
    <dbReference type="NCBI Taxonomy" id="2987751"/>
    <lineage>
        <taxon>Bacteria</taxon>
        <taxon>Bacillati</taxon>
        <taxon>Actinomycetota</taxon>
        <taxon>Actinomycetes</taxon>
        <taxon>Mycobacteriales</taxon>
        <taxon>Nocardiaceae</taxon>
        <taxon>Rhodococcus</taxon>
    </lineage>
</organism>
<sequence>MKLNKRIAVAALGVLAVGGIGAGVANAATTTSPAPSTSVSGTATPGDTADALGGADVQEGDQNGPDVAGAADIPEAGDTAAAPGAVDGGNTQQGDQNTPDAPGAAETADTPGA</sequence>
<proteinExistence type="predicted"/>
<feature type="compositionally biased region" description="Low complexity" evidence="1">
    <location>
        <begin position="26"/>
        <end position="46"/>
    </location>
</feature>
<dbReference type="EMBL" id="CP110615">
    <property type="protein sequence ID" value="UZJ26061.1"/>
    <property type="molecule type" value="Genomic_DNA"/>
</dbReference>
<feature type="compositionally biased region" description="Polar residues" evidence="1">
    <location>
        <begin position="89"/>
        <end position="99"/>
    </location>
</feature>
<dbReference type="RefSeq" id="WP_265384165.1">
    <property type="nucleotide sequence ID" value="NZ_CP110615.1"/>
</dbReference>
<gene>
    <name evidence="3" type="ORF">RHODO2019_06415</name>
</gene>
<keyword evidence="2" id="KW-0732">Signal</keyword>
<protein>
    <recommendedName>
        <fullName evidence="5">Small secreted domain DUF320</fullName>
    </recommendedName>
</protein>
<evidence type="ECO:0000313" key="4">
    <source>
        <dbReference type="Proteomes" id="UP001164965"/>
    </source>
</evidence>
<evidence type="ECO:0000313" key="3">
    <source>
        <dbReference type="EMBL" id="UZJ26061.1"/>
    </source>
</evidence>
<evidence type="ECO:0008006" key="5">
    <source>
        <dbReference type="Google" id="ProtNLM"/>
    </source>
</evidence>
<evidence type="ECO:0000256" key="1">
    <source>
        <dbReference type="SAM" id="MobiDB-lite"/>
    </source>
</evidence>
<accession>A0ABY6P409</accession>
<reference evidence="3" key="1">
    <citation type="submission" date="2022-10" db="EMBL/GenBank/DDBJ databases">
        <title>Rhodococcus sp.75.</title>
        <authorList>
            <person name="Sun M."/>
        </authorList>
    </citation>
    <scope>NUCLEOTIDE SEQUENCE</scope>
    <source>
        <strain evidence="3">75</strain>
    </source>
</reference>
<feature type="region of interest" description="Disordered" evidence="1">
    <location>
        <begin position="26"/>
        <end position="113"/>
    </location>
</feature>
<feature type="chain" id="PRO_5046211411" description="Small secreted domain DUF320" evidence="2">
    <location>
        <begin position="28"/>
        <end position="113"/>
    </location>
</feature>
<evidence type="ECO:0000256" key="2">
    <source>
        <dbReference type="SAM" id="SignalP"/>
    </source>
</evidence>
<feature type="signal peptide" evidence="2">
    <location>
        <begin position="1"/>
        <end position="27"/>
    </location>
</feature>
<dbReference type="Proteomes" id="UP001164965">
    <property type="component" value="Chromosome"/>
</dbReference>
<name>A0ABY6P409_9NOCA</name>